<sequence>MGNELETNSYSSSNYDNTFYYDDFLSPVVYSSRINNFSTTNNTCEVEKSFSQFARDQKSQNKIKESRGQKNRSENNACHGVGLGLFGEALKHTRGQKTYKSKREAKQKLNSDSNFRMGLKTTNKSFHNKIDNKIRRDMNSTNQRINLTNQRDAQRIRQIAKYNKKSGLSETGGGKTLDRTLNKYYYNGKKLIDRRQKDY</sequence>
<keyword evidence="3" id="KW-1185">Reference proteome</keyword>
<feature type="region of interest" description="Disordered" evidence="1">
    <location>
        <begin position="55"/>
        <end position="77"/>
    </location>
</feature>
<evidence type="ECO:0000313" key="2">
    <source>
        <dbReference type="EMBL" id="KAJ6239518.1"/>
    </source>
</evidence>
<proteinExistence type="predicted"/>
<organism evidence="2 3">
    <name type="scientific">Anaeramoeba flamelloides</name>
    <dbReference type="NCBI Taxonomy" id="1746091"/>
    <lineage>
        <taxon>Eukaryota</taxon>
        <taxon>Metamonada</taxon>
        <taxon>Anaeramoebidae</taxon>
        <taxon>Anaeramoeba</taxon>
    </lineage>
</organism>
<protein>
    <submittedName>
        <fullName evidence="2">Uncharacterized protein</fullName>
    </submittedName>
</protein>
<dbReference type="Proteomes" id="UP001150062">
    <property type="component" value="Unassembled WGS sequence"/>
</dbReference>
<evidence type="ECO:0000313" key="3">
    <source>
        <dbReference type="Proteomes" id="UP001150062"/>
    </source>
</evidence>
<feature type="compositionally biased region" description="Basic and acidic residues" evidence="1">
    <location>
        <begin position="55"/>
        <end position="73"/>
    </location>
</feature>
<dbReference type="EMBL" id="JAOAOG010000223">
    <property type="protein sequence ID" value="KAJ6239518.1"/>
    <property type="molecule type" value="Genomic_DNA"/>
</dbReference>
<accession>A0ABQ8Y3W5</accession>
<name>A0ABQ8Y3W5_9EUKA</name>
<comment type="caution">
    <text evidence="2">The sequence shown here is derived from an EMBL/GenBank/DDBJ whole genome shotgun (WGS) entry which is preliminary data.</text>
</comment>
<evidence type="ECO:0000256" key="1">
    <source>
        <dbReference type="SAM" id="MobiDB-lite"/>
    </source>
</evidence>
<reference evidence="2" key="1">
    <citation type="submission" date="2022-08" db="EMBL/GenBank/DDBJ databases">
        <title>Novel sulfate-reducing endosymbionts in the free-living metamonad Anaeramoeba.</title>
        <authorList>
            <person name="Jerlstrom-Hultqvist J."/>
            <person name="Cepicka I."/>
            <person name="Gallot-Lavallee L."/>
            <person name="Salas-Leiva D."/>
            <person name="Curtis B.A."/>
            <person name="Zahonova K."/>
            <person name="Pipaliya S."/>
            <person name="Dacks J."/>
            <person name="Roger A.J."/>
        </authorList>
    </citation>
    <scope>NUCLEOTIDE SEQUENCE</scope>
    <source>
        <strain evidence="2">Schooner1</strain>
    </source>
</reference>
<gene>
    <name evidence="2" type="ORF">M0813_25127</name>
</gene>